<dbReference type="RefSeq" id="XP_040924273.2">
    <property type="nucleotide sequence ID" value="XM_041068339.2"/>
</dbReference>
<dbReference type="AlphaFoldDB" id="A0A8M1H759"/>
<accession>A0A8M1H759</accession>
<reference evidence="2" key="1">
    <citation type="submission" date="2025-08" db="UniProtKB">
        <authorList>
            <consortium name="RefSeq"/>
        </authorList>
    </citation>
    <scope>IDENTIFICATION</scope>
</reference>
<sequence length="247" mass="27745">MNLTMNGKRSGIPFGRCSPTHALPYKHSLARQTVTDTRTVSVTCFPDAIRAPTQCLALRARRRRRRIGVAGPITTFAWLRTLLDHLTQSEPYTLQTLHQSRTQDAFLHYLRFVLYVFDSSASPCFTSCAAVTQRPSQNPTTVCSEFCPDLCSESKLDPGCLSLECVSSFYPHCSLSLNQGSLSITCLHKIAVFLSQRPRSGKPLLPAMNKTQHFPIVENMHSSLKLETKTLFVWTQPPRGFQRDLRG</sequence>
<protein>
    <submittedName>
        <fullName evidence="2">Uncharacterized protein LOC114846579 isoform X1</fullName>
    </submittedName>
</protein>
<name>A0A8M1H759_BETSP</name>
<evidence type="ECO:0000313" key="1">
    <source>
        <dbReference type="Proteomes" id="UP000515150"/>
    </source>
</evidence>
<evidence type="ECO:0000313" key="2">
    <source>
        <dbReference type="RefSeq" id="XP_040924273.2"/>
    </source>
</evidence>
<proteinExistence type="predicted"/>
<gene>
    <name evidence="2" type="primary">LOC114846579</name>
</gene>
<dbReference type="GeneID" id="114846579"/>
<dbReference type="Proteomes" id="UP000515150">
    <property type="component" value="Chromosome 19"/>
</dbReference>
<keyword evidence="1" id="KW-1185">Reference proteome</keyword>
<organism evidence="1 2">
    <name type="scientific">Betta splendens</name>
    <name type="common">Siamese fighting fish</name>
    <dbReference type="NCBI Taxonomy" id="158456"/>
    <lineage>
        <taxon>Eukaryota</taxon>
        <taxon>Metazoa</taxon>
        <taxon>Chordata</taxon>
        <taxon>Craniata</taxon>
        <taxon>Vertebrata</taxon>
        <taxon>Euteleostomi</taxon>
        <taxon>Actinopterygii</taxon>
        <taxon>Neopterygii</taxon>
        <taxon>Teleostei</taxon>
        <taxon>Neoteleostei</taxon>
        <taxon>Acanthomorphata</taxon>
        <taxon>Anabantaria</taxon>
        <taxon>Anabantiformes</taxon>
        <taxon>Anabantoidei</taxon>
        <taxon>Osphronemidae</taxon>
        <taxon>Betta</taxon>
    </lineage>
</organism>